<dbReference type="SUPFAM" id="SSF103473">
    <property type="entry name" value="MFS general substrate transporter"/>
    <property type="match status" value="1"/>
</dbReference>
<feature type="compositionally biased region" description="Low complexity" evidence="1">
    <location>
        <begin position="90"/>
        <end position="108"/>
    </location>
</feature>
<evidence type="ECO:0000256" key="2">
    <source>
        <dbReference type="SAM" id="Phobius"/>
    </source>
</evidence>
<feature type="transmembrane region" description="Helical" evidence="2">
    <location>
        <begin position="32"/>
        <end position="52"/>
    </location>
</feature>
<sequence>MVGTGREGADHVDAADRHQFAHLLYSYGRRRVLFPAVGIGGGTIGLLLGGVVTEVGSWRLTLFINVPIGIAGLTLAPRFSPKLRPPPSGSRPASPSWPSWPSPNAGSPTRYCCHPCCATNAASALSP</sequence>
<reference evidence="3 4" key="1">
    <citation type="journal article" date="2020" name="Int. J. Syst. Evol. Microbiol.">
        <title>Reclassification of Streptomyces castelarensis and Streptomyces sporoclivatus as later heterotypic synonyms of Streptomyces antimycoticus.</title>
        <authorList>
            <person name="Komaki H."/>
            <person name="Tamura T."/>
        </authorList>
    </citation>
    <scope>NUCLEOTIDE SEQUENCE [LARGE SCALE GENOMIC DNA]</scope>
    <source>
        <strain evidence="3 4">NBRC 12839</strain>
    </source>
</reference>
<dbReference type="AlphaFoldDB" id="A0A4D4KGH6"/>
<dbReference type="Gene3D" id="1.20.1720.10">
    <property type="entry name" value="Multidrug resistance protein D"/>
    <property type="match status" value="1"/>
</dbReference>
<comment type="caution">
    <text evidence="3">The sequence shown here is derived from an EMBL/GenBank/DDBJ whole genome shotgun (WGS) entry which is preliminary data.</text>
</comment>
<gene>
    <name evidence="3" type="ORF">SANT12839_091330</name>
</gene>
<evidence type="ECO:0000313" key="3">
    <source>
        <dbReference type="EMBL" id="GDY48251.1"/>
    </source>
</evidence>
<dbReference type="Proteomes" id="UP000299290">
    <property type="component" value="Unassembled WGS sequence"/>
</dbReference>
<protein>
    <submittedName>
        <fullName evidence="3">Uncharacterized protein</fullName>
    </submittedName>
</protein>
<organism evidence="3 4">
    <name type="scientific">Streptomyces antimycoticus</name>
    <dbReference type="NCBI Taxonomy" id="68175"/>
    <lineage>
        <taxon>Bacteria</taxon>
        <taxon>Bacillati</taxon>
        <taxon>Actinomycetota</taxon>
        <taxon>Actinomycetes</taxon>
        <taxon>Kitasatosporales</taxon>
        <taxon>Streptomycetaceae</taxon>
        <taxon>Streptomyces</taxon>
        <taxon>Streptomyces violaceusniger group</taxon>
    </lineage>
</organism>
<feature type="region of interest" description="Disordered" evidence="1">
    <location>
        <begin position="81"/>
        <end position="108"/>
    </location>
</feature>
<name>A0A4D4KGH6_9ACTN</name>
<evidence type="ECO:0000256" key="1">
    <source>
        <dbReference type="SAM" id="MobiDB-lite"/>
    </source>
</evidence>
<proteinExistence type="predicted"/>
<keyword evidence="2" id="KW-0472">Membrane</keyword>
<keyword evidence="2" id="KW-0812">Transmembrane</keyword>
<dbReference type="RefSeq" id="WP_137969217.1">
    <property type="nucleotide sequence ID" value="NZ_BJHV01000001.1"/>
</dbReference>
<accession>A0A4D4KGH6</accession>
<keyword evidence="2" id="KW-1133">Transmembrane helix</keyword>
<keyword evidence="4" id="KW-1185">Reference proteome</keyword>
<dbReference type="EMBL" id="BJHV01000001">
    <property type="protein sequence ID" value="GDY48251.1"/>
    <property type="molecule type" value="Genomic_DNA"/>
</dbReference>
<evidence type="ECO:0000313" key="4">
    <source>
        <dbReference type="Proteomes" id="UP000299290"/>
    </source>
</evidence>
<dbReference type="InterPro" id="IPR036259">
    <property type="entry name" value="MFS_trans_sf"/>
</dbReference>